<dbReference type="PANTHER" id="PTHR23155:SF1076">
    <property type="entry name" value="LEUCINE-RICH REPEAT (LRR) FAMILY PROTEIN-RELATED"/>
    <property type="match status" value="1"/>
</dbReference>
<dbReference type="InterPro" id="IPR036388">
    <property type="entry name" value="WH-like_DNA-bd_sf"/>
</dbReference>
<evidence type="ECO:0000259" key="5">
    <source>
        <dbReference type="Pfam" id="PF23598"/>
    </source>
</evidence>
<dbReference type="AlphaFoldDB" id="A0A5C7IAB0"/>
<feature type="region of interest" description="Disordered" evidence="3">
    <location>
        <begin position="33"/>
        <end position="94"/>
    </location>
</feature>
<dbReference type="Pfam" id="PF23559">
    <property type="entry name" value="WHD_DRP"/>
    <property type="match status" value="1"/>
</dbReference>
<dbReference type="OrthoDB" id="1110401at2759"/>
<sequence length="722" mass="82383">MASSNTSSQANACENLMIQGLIQTISNLHNSLSEAMPSFPENHPNGNQGYDKKKDEGDSSKRDEARKEKSRIKEEEKNENDGSTNSSNNHNSAINPIKKLCDDLNYMKSALTKLKVFEDDLGKPIETLKCSIENILQTQESNGSIQTEQIQPKLREIRKELLNLKIKISSMHIISSTKSDANRSLPTSIGSNPNNATDDLPNLHTGNQFTQSSFFEEFRVKFKKLHIRSMLCLLCFAVFPKDAIIKKRLLVNWWIGERLLVPCTSEEKTVEDSAHEILEDFVMKGFIKPVNRKYRKVGNSFKMHIFIHSAVIMLAKEAGFFDHNPVGNPTSNFFSCNRACLVNALWHETENLDKLKTLFNVSNQFPDFTLVLFSKMRCLRVLYLGRWQNSGKNHHIEVESTEFLKRLKYIEDLRLLSLHGISGIRELPSSISKLRSLRVLDLRGCYNLENLPKQVGSLKMLTNLDISECYLLDYMPKELLSLSELQVLKGFVITDAKQESFTTLHKFEALQKLQVSWGGESLQAKPDKNSKEVRCEARNKGNERDSKKEKSAEKSTNQEKNTEGQEQDDGATKPNKADDSENNKKPKGGPARPAAPGIIKRSYTIVKGSTSIEQANQVFPYKLEKLDLQCFPQETQPSWLSPENMNSLRKLYIRGGRLSILGKVEEGHEKWAVEVLRFKHLNELKVSWRELQEEFPHLKYFEKFKCPKVTFCPCDSSGVWLR</sequence>
<feature type="domain" description="Disease resistance protein winged helix" evidence="4">
    <location>
        <begin position="238"/>
        <end position="308"/>
    </location>
</feature>
<dbReference type="Proteomes" id="UP000323000">
    <property type="component" value="Chromosome 3"/>
</dbReference>
<organism evidence="6 7">
    <name type="scientific">Acer yangbiense</name>
    <dbReference type="NCBI Taxonomy" id="1000413"/>
    <lineage>
        <taxon>Eukaryota</taxon>
        <taxon>Viridiplantae</taxon>
        <taxon>Streptophyta</taxon>
        <taxon>Embryophyta</taxon>
        <taxon>Tracheophyta</taxon>
        <taxon>Spermatophyta</taxon>
        <taxon>Magnoliopsida</taxon>
        <taxon>eudicotyledons</taxon>
        <taxon>Gunneridae</taxon>
        <taxon>Pentapetalae</taxon>
        <taxon>rosids</taxon>
        <taxon>malvids</taxon>
        <taxon>Sapindales</taxon>
        <taxon>Sapindaceae</taxon>
        <taxon>Hippocastanoideae</taxon>
        <taxon>Acereae</taxon>
        <taxon>Acer</taxon>
    </lineage>
</organism>
<dbReference type="PANTHER" id="PTHR23155">
    <property type="entry name" value="DISEASE RESISTANCE PROTEIN RP"/>
    <property type="match status" value="1"/>
</dbReference>
<dbReference type="Pfam" id="PF23598">
    <property type="entry name" value="LRR_14"/>
    <property type="match status" value="1"/>
</dbReference>
<feature type="compositionally biased region" description="Polar residues" evidence="3">
    <location>
        <begin position="81"/>
        <end position="94"/>
    </location>
</feature>
<name>A0A5C7IAB0_9ROSI</name>
<dbReference type="EMBL" id="VAHF01000003">
    <property type="protein sequence ID" value="TXG66068.1"/>
    <property type="molecule type" value="Genomic_DNA"/>
</dbReference>
<dbReference type="InterPro" id="IPR058922">
    <property type="entry name" value="WHD_DRP"/>
</dbReference>
<dbReference type="Gene3D" id="3.80.10.10">
    <property type="entry name" value="Ribonuclease Inhibitor"/>
    <property type="match status" value="1"/>
</dbReference>
<evidence type="ECO:0000313" key="7">
    <source>
        <dbReference type="Proteomes" id="UP000323000"/>
    </source>
</evidence>
<evidence type="ECO:0000256" key="2">
    <source>
        <dbReference type="ARBA" id="ARBA00022821"/>
    </source>
</evidence>
<evidence type="ECO:0000256" key="3">
    <source>
        <dbReference type="SAM" id="MobiDB-lite"/>
    </source>
</evidence>
<feature type="domain" description="Disease resistance R13L4/SHOC-2-like LRR" evidence="5">
    <location>
        <begin position="371"/>
        <end position="520"/>
    </location>
</feature>
<evidence type="ECO:0000256" key="1">
    <source>
        <dbReference type="ARBA" id="ARBA00022737"/>
    </source>
</evidence>
<keyword evidence="1" id="KW-0677">Repeat</keyword>
<protein>
    <recommendedName>
        <fullName evidence="8">Disease resistance RPP13-like protein 4</fullName>
    </recommendedName>
</protein>
<proteinExistence type="predicted"/>
<dbReference type="Gene3D" id="1.10.10.10">
    <property type="entry name" value="Winged helix-like DNA-binding domain superfamily/Winged helix DNA-binding domain"/>
    <property type="match status" value="1"/>
</dbReference>
<evidence type="ECO:0000313" key="6">
    <source>
        <dbReference type="EMBL" id="TXG66068.1"/>
    </source>
</evidence>
<evidence type="ECO:0008006" key="8">
    <source>
        <dbReference type="Google" id="ProtNLM"/>
    </source>
</evidence>
<accession>A0A5C7IAB0</accession>
<evidence type="ECO:0000259" key="4">
    <source>
        <dbReference type="Pfam" id="PF23559"/>
    </source>
</evidence>
<feature type="region of interest" description="Disordered" evidence="3">
    <location>
        <begin position="519"/>
        <end position="596"/>
    </location>
</feature>
<keyword evidence="7" id="KW-1185">Reference proteome</keyword>
<gene>
    <name evidence="6" type="ORF">EZV62_007343</name>
</gene>
<dbReference type="InterPro" id="IPR055414">
    <property type="entry name" value="LRR_R13L4/SHOC2-like"/>
</dbReference>
<reference evidence="7" key="1">
    <citation type="journal article" date="2019" name="Gigascience">
        <title>De novo genome assembly of the endangered Acer yangbiense, a plant species with extremely small populations endemic to Yunnan Province, China.</title>
        <authorList>
            <person name="Yang J."/>
            <person name="Wariss H.M."/>
            <person name="Tao L."/>
            <person name="Zhang R."/>
            <person name="Yun Q."/>
            <person name="Hollingsworth P."/>
            <person name="Dao Z."/>
            <person name="Luo G."/>
            <person name="Guo H."/>
            <person name="Ma Y."/>
            <person name="Sun W."/>
        </authorList>
    </citation>
    <scope>NUCLEOTIDE SEQUENCE [LARGE SCALE GENOMIC DNA]</scope>
    <source>
        <strain evidence="7">cv. Malutang</strain>
    </source>
</reference>
<dbReference type="InterPro" id="IPR044974">
    <property type="entry name" value="Disease_R_plants"/>
</dbReference>
<dbReference type="InterPro" id="IPR032675">
    <property type="entry name" value="LRR_dom_sf"/>
</dbReference>
<dbReference type="SUPFAM" id="SSF52047">
    <property type="entry name" value="RNI-like"/>
    <property type="match status" value="1"/>
</dbReference>
<dbReference type="GO" id="GO:0098542">
    <property type="term" value="P:defense response to other organism"/>
    <property type="evidence" value="ECO:0007669"/>
    <property type="project" value="TreeGrafter"/>
</dbReference>
<feature type="compositionally biased region" description="Basic and acidic residues" evidence="3">
    <location>
        <begin position="575"/>
        <end position="584"/>
    </location>
</feature>
<feature type="compositionally biased region" description="Basic and acidic residues" evidence="3">
    <location>
        <begin position="525"/>
        <end position="563"/>
    </location>
</feature>
<comment type="caution">
    <text evidence="6">The sequence shown here is derived from an EMBL/GenBank/DDBJ whole genome shotgun (WGS) entry which is preliminary data.</text>
</comment>
<keyword evidence="2" id="KW-0611">Plant defense</keyword>
<feature type="compositionally biased region" description="Basic and acidic residues" evidence="3">
    <location>
        <begin position="50"/>
        <end position="80"/>
    </location>
</feature>